<dbReference type="Gene3D" id="1.20.80.10">
    <property type="match status" value="1"/>
</dbReference>
<proteinExistence type="predicted"/>
<accession>A0A8T1MB90</accession>
<dbReference type="InterPro" id="IPR019749">
    <property type="entry name" value="Band_41_domain"/>
</dbReference>
<name>A0A8T1MB90_CLOSI</name>
<keyword evidence="4" id="KW-1185">Reference proteome</keyword>
<dbReference type="PANTHER" id="PTHR23280:SF25">
    <property type="entry name" value="MOESIN_EZRIN_RADIXIN HOMOLOG 1"/>
    <property type="match status" value="1"/>
</dbReference>
<dbReference type="PROSITE" id="PS50057">
    <property type="entry name" value="FERM_3"/>
    <property type="match status" value="1"/>
</dbReference>
<dbReference type="CDD" id="cd14473">
    <property type="entry name" value="FERM_B-lobe"/>
    <property type="match status" value="1"/>
</dbReference>
<evidence type="ECO:0000313" key="3">
    <source>
        <dbReference type="EMBL" id="KAG5446390.1"/>
    </source>
</evidence>
<feature type="region of interest" description="Disordered" evidence="1">
    <location>
        <begin position="364"/>
        <end position="453"/>
    </location>
</feature>
<dbReference type="SMART" id="SM01196">
    <property type="entry name" value="FERM_C"/>
    <property type="match status" value="1"/>
</dbReference>
<dbReference type="InterPro" id="IPR014352">
    <property type="entry name" value="FERM/acyl-CoA-bd_prot_sf"/>
</dbReference>
<dbReference type="GO" id="GO:0031032">
    <property type="term" value="P:actomyosin structure organization"/>
    <property type="evidence" value="ECO:0007669"/>
    <property type="project" value="TreeGrafter"/>
</dbReference>
<dbReference type="SUPFAM" id="SSF47031">
    <property type="entry name" value="Second domain of FERM"/>
    <property type="match status" value="1"/>
</dbReference>
<organism evidence="3 4">
    <name type="scientific">Clonorchis sinensis</name>
    <name type="common">Chinese liver fluke</name>
    <dbReference type="NCBI Taxonomy" id="79923"/>
    <lineage>
        <taxon>Eukaryota</taxon>
        <taxon>Metazoa</taxon>
        <taxon>Spiralia</taxon>
        <taxon>Lophotrochozoa</taxon>
        <taxon>Platyhelminthes</taxon>
        <taxon>Trematoda</taxon>
        <taxon>Digenea</taxon>
        <taxon>Opisthorchiida</taxon>
        <taxon>Opisthorchiata</taxon>
        <taxon>Opisthorchiidae</taxon>
        <taxon>Clonorchis</taxon>
    </lineage>
</organism>
<feature type="compositionally biased region" description="Low complexity" evidence="1">
    <location>
        <begin position="475"/>
        <end position="486"/>
    </location>
</feature>
<evidence type="ECO:0000259" key="2">
    <source>
        <dbReference type="PROSITE" id="PS50057"/>
    </source>
</evidence>
<sequence length="550" mass="62163">MAAIIRFFSRRFGRKKADEQAPSHMDEAMAVSKTKKTKKSDLGCRVTYLDGTEQTFYLPKNADASQLFDIAFAYIGVIEERDYFGLKYCGKQDSWLDPTKSIRKQCEGSPPYNILFRVKFFASDPHHLRDEYTRYLVVLQLREAIHIGQLKCPDTRLASELAALLLQAEFGDFDPRQHTPVFVSTFRFLPEAEQTEQFELEVLAQYRALANRNLTPADAEALYLEKARHIPTYGIDMHTVRGKDNQDYNLGLTPTGILVYQGDSKIGLFFWPNILTIAMNGQKLKIVVAEENEATRQVTEHSFCFVLPNKSACKNLWKSAVEHHTFFRLTDRSQPPPKRKQLFRLRSRFHASFRTEYQLQNPDLFGSSSFRKKKKPVSSGMSSPTATSPPPSAGDRFGKVTTPGLTRTASSFRRTPSKRFNSRPSFSNRSALEERRAKRHRVPPSEETLQSNAFDKARTVVNVERACLRDPNWVPSGSPSSAGTGPRIRTRPVEYPPKSSPTPSPIAVRVTPQLSRRQAPSPPVKSARKPNGAGVPVNRCPAEECFEVTV</sequence>
<feature type="compositionally biased region" description="Pro residues" evidence="1">
    <location>
        <begin position="494"/>
        <end position="504"/>
    </location>
</feature>
<dbReference type="Gene3D" id="3.10.20.90">
    <property type="entry name" value="Phosphatidylinositol 3-kinase Catalytic Subunit, Chain A, domain 1"/>
    <property type="match status" value="1"/>
</dbReference>
<dbReference type="GO" id="GO:0005856">
    <property type="term" value="C:cytoskeleton"/>
    <property type="evidence" value="ECO:0007669"/>
    <property type="project" value="TreeGrafter"/>
</dbReference>
<protein>
    <submittedName>
        <fullName evidence="3">Band 4.1-like protein 5</fullName>
    </submittedName>
</protein>
<dbReference type="SMART" id="SM00295">
    <property type="entry name" value="B41"/>
    <property type="match status" value="1"/>
</dbReference>
<dbReference type="EMBL" id="NIRI02000056">
    <property type="protein sequence ID" value="KAG5446390.1"/>
    <property type="molecule type" value="Genomic_DNA"/>
</dbReference>
<dbReference type="PRINTS" id="PR00935">
    <property type="entry name" value="BAND41"/>
</dbReference>
<dbReference type="InterPro" id="IPR011993">
    <property type="entry name" value="PH-like_dom_sf"/>
</dbReference>
<dbReference type="InterPro" id="IPR000299">
    <property type="entry name" value="FERM_domain"/>
</dbReference>
<dbReference type="Pfam" id="PF09379">
    <property type="entry name" value="FERM_N"/>
    <property type="match status" value="1"/>
</dbReference>
<dbReference type="InterPro" id="IPR019748">
    <property type="entry name" value="FERM_central"/>
</dbReference>
<dbReference type="InterPro" id="IPR018979">
    <property type="entry name" value="FERM_N"/>
</dbReference>
<dbReference type="CDD" id="cd13186">
    <property type="entry name" value="FERM_C_NBL4_NBL5"/>
    <property type="match status" value="1"/>
</dbReference>
<evidence type="ECO:0000313" key="4">
    <source>
        <dbReference type="Proteomes" id="UP000286415"/>
    </source>
</evidence>
<dbReference type="InterPro" id="IPR029071">
    <property type="entry name" value="Ubiquitin-like_domsf"/>
</dbReference>
<feature type="domain" description="FERM" evidence="2">
    <location>
        <begin position="42"/>
        <end position="331"/>
    </location>
</feature>
<dbReference type="Proteomes" id="UP000286415">
    <property type="component" value="Unassembled WGS sequence"/>
</dbReference>
<reference evidence="3 4" key="1">
    <citation type="journal article" date="2018" name="Biotechnol. Adv.">
        <title>Improved genomic resources and new bioinformatic workflow for the carcinogenic parasite Clonorchis sinensis: Biotechnological implications.</title>
        <authorList>
            <person name="Wang D."/>
            <person name="Korhonen P.K."/>
            <person name="Gasser R.B."/>
            <person name="Young N.D."/>
        </authorList>
    </citation>
    <scope>NUCLEOTIDE SEQUENCE [LARGE SCALE GENOMIC DNA]</scope>
    <source>
        <strain evidence="3">Cs-k2</strain>
    </source>
</reference>
<dbReference type="Pfam" id="PF00373">
    <property type="entry name" value="FERM_M"/>
    <property type="match status" value="1"/>
</dbReference>
<dbReference type="SUPFAM" id="SSF54236">
    <property type="entry name" value="Ubiquitin-like"/>
    <property type="match status" value="1"/>
</dbReference>
<gene>
    <name evidence="3" type="ORF">CSKR_113780</name>
</gene>
<feature type="compositionally biased region" description="Polar residues" evidence="1">
    <location>
        <begin position="403"/>
        <end position="414"/>
    </location>
</feature>
<reference evidence="3 4" key="2">
    <citation type="journal article" date="2021" name="Genomics">
        <title>High-quality reference genome for Clonorchis sinensis.</title>
        <authorList>
            <person name="Young N.D."/>
            <person name="Stroehlein A.J."/>
            <person name="Kinkar L."/>
            <person name="Wang T."/>
            <person name="Sohn W.M."/>
            <person name="Chang B.C.H."/>
            <person name="Kaur P."/>
            <person name="Weisz D."/>
            <person name="Dudchenko O."/>
            <person name="Aiden E.L."/>
            <person name="Korhonen P.K."/>
            <person name="Gasser R.B."/>
        </authorList>
    </citation>
    <scope>NUCLEOTIDE SEQUENCE [LARGE SCALE GENOMIC DNA]</scope>
    <source>
        <strain evidence="3">Cs-k2</strain>
    </source>
</reference>
<dbReference type="Pfam" id="PF09380">
    <property type="entry name" value="FERM_C"/>
    <property type="match status" value="1"/>
</dbReference>
<dbReference type="InterPro" id="IPR018980">
    <property type="entry name" value="FERM_PH-like_C"/>
</dbReference>
<dbReference type="InterPro" id="IPR035963">
    <property type="entry name" value="FERM_2"/>
</dbReference>
<dbReference type="PANTHER" id="PTHR23280">
    <property type="entry name" value="4.1 G PROTEIN"/>
    <property type="match status" value="1"/>
</dbReference>
<dbReference type="Gene3D" id="2.30.29.30">
    <property type="entry name" value="Pleckstrin-homology domain (PH domain)/Phosphotyrosine-binding domain (PTB)"/>
    <property type="match status" value="1"/>
</dbReference>
<dbReference type="OrthoDB" id="6235974at2759"/>
<dbReference type="FunFam" id="2.30.29.30:FF:000002">
    <property type="entry name" value="Band 4.1-like protein 5 isoform 1"/>
    <property type="match status" value="1"/>
</dbReference>
<dbReference type="AlphaFoldDB" id="A0A8T1MB90"/>
<evidence type="ECO:0000256" key="1">
    <source>
        <dbReference type="SAM" id="MobiDB-lite"/>
    </source>
</evidence>
<dbReference type="SUPFAM" id="SSF50729">
    <property type="entry name" value="PH domain-like"/>
    <property type="match status" value="1"/>
</dbReference>
<feature type="region of interest" description="Disordered" evidence="1">
    <location>
        <begin position="470"/>
        <end position="538"/>
    </location>
</feature>
<comment type="caution">
    <text evidence="3">The sequence shown here is derived from an EMBL/GenBank/DDBJ whole genome shotgun (WGS) entry which is preliminary data.</text>
</comment>